<sequence>MKAVVTIKNNILLIRVLILITFLNVSCNKHKKINYYPRSLKNEVLKYDINDSFVNDNLITKDLKEITKKPQNNVPYFKIEDDSTINYVQLALFWNSHSKYFDNLHINSDSIWFKGNHSLGKLDSILPLHYFNYGKLHYASKNPQRASIMIKVDTTSKLKDLETKYSKILNSYKKSIEGKNDSTDLLIKWNFLNFISPPPPPPSKKD</sequence>
<name>A0ABS3T5P9_9FLAO</name>
<dbReference type="EMBL" id="JAGEVF010000034">
    <property type="protein sequence ID" value="MBO3118082.1"/>
    <property type="molecule type" value="Genomic_DNA"/>
</dbReference>
<organism evidence="1 2">
    <name type="scientific">Winogradskyella pelagia</name>
    <dbReference type="NCBI Taxonomy" id="2819984"/>
    <lineage>
        <taxon>Bacteria</taxon>
        <taxon>Pseudomonadati</taxon>
        <taxon>Bacteroidota</taxon>
        <taxon>Flavobacteriia</taxon>
        <taxon>Flavobacteriales</taxon>
        <taxon>Flavobacteriaceae</taxon>
        <taxon>Winogradskyella</taxon>
    </lineage>
</organism>
<dbReference type="Proteomes" id="UP000676776">
    <property type="component" value="Unassembled WGS sequence"/>
</dbReference>
<keyword evidence="2" id="KW-1185">Reference proteome</keyword>
<evidence type="ECO:0008006" key="3">
    <source>
        <dbReference type="Google" id="ProtNLM"/>
    </source>
</evidence>
<comment type="caution">
    <text evidence="1">The sequence shown here is derived from an EMBL/GenBank/DDBJ whole genome shotgun (WGS) entry which is preliminary data.</text>
</comment>
<reference evidence="1 2" key="1">
    <citation type="submission" date="2021-03" db="EMBL/GenBank/DDBJ databases">
        <title>Winogradskyella sp. nov., isolated from costal sediment.</title>
        <authorList>
            <person name="Gao C."/>
        </authorList>
    </citation>
    <scope>NUCLEOTIDE SEQUENCE [LARGE SCALE GENOMIC DNA]</scope>
    <source>
        <strain evidence="1 2">DF17</strain>
    </source>
</reference>
<protein>
    <recommendedName>
        <fullName evidence="3">Lipoprotein</fullName>
    </recommendedName>
</protein>
<dbReference type="RefSeq" id="WP_208155455.1">
    <property type="nucleotide sequence ID" value="NZ_JAGEVF010000034.1"/>
</dbReference>
<accession>A0ABS3T5P9</accession>
<evidence type="ECO:0000313" key="1">
    <source>
        <dbReference type="EMBL" id="MBO3118082.1"/>
    </source>
</evidence>
<gene>
    <name evidence="1" type="ORF">J4050_15120</name>
</gene>
<evidence type="ECO:0000313" key="2">
    <source>
        <dbReference type="Proteomes" id="UP000676776"/>
    </source>
</evidence>
<proteinExistence type="predicted"/>